<organism evidence="17">
    <name type="scientific">Capitella teleta</name>
    <name type="common">Polychaete worm</name>
    <dbReference type="NCBI Taxonomy" id="283909"/>
    <lineage>
        <taxon>Eukaryota</taxon>
        <taxon>Metazoa</taxon>
        <taxon>Spiralia</taxon>
        <taxon>Lophotrochozoa</taxon>
        <taxon>Annelida</taxon>
        <taxon>Polychaeta</taxon>
        <taxon>Sedentaria</taxon>
        <taxon>Scolecida</taxon>
        <taxon>Capitellidae</taxon>
        <taxon>Capitella</taxon>
    </lineage>
</organism>
<keyword evidence="7" id="KW-0418">Kinase</keyword>
<dbReference type="GO" id="GO:0004694">
    <property type="term" value="F:eukaryotic translation initiation factor 2alpha kinase activity"/>
    <property type="evidence" value="ECO:0007669"/>
    <property type="project" value="TreeGrafter"/>
</dbReference>
<dbReference type="OMA" id="LEHICTF"/>
<keyword evidence="10" id="KW-1015">Disulfide bond</keyword>
<dbReference type="GO" id="GO:0005737">
    <property type="term" value="C:cytoplasm"/>
    <property type="evidence" value="ECO:0007669"/>
    <property type="project" value="TreeGrafter"/>
</dbReference>
<dbReference type="AlphaFoldDB" id="R7TJI6"/>
<keyword evidence="11" id="KW-0652">Protein synthesis inhibitor</keyword>
<keyword evidence="2" id="KW-0723">Serine/threonine-protein kinase</keyword>
<evidence type="ECO:0000256" key="6">
    <source>
        <dbReference type="ARBA" id="ARBA00022741"/>
    </source>
</evidence>
<evidence type="ECO:0000256" key="7">
    <source>
        <dbReference type="ARBA" id="ARBA00022777"/>
    </source>
</evidence>
<evidence type="ECO:0000256" key="13">
    <source>
        <dbReference type="ARBA" id="ARBA00042456"/>
    </source>
</evidence>
<dbReference type="PROSITE" id="PS00107">
    <property type="entry name" value="PROTEIN_KINASE_ATP"/>
    <property type="match status" value="1"/>
</dbReference>
<evidence type="ECO:0000256" key="2">
    <source>
        <dbReference type="ARBA" id="ARBA00022527"/>
    </source>
</evidence>
<dbReference type="InterPro" id="IPR000719">
    <property type="entry name" value="Prot_kinase_dom"/>
</dbReference>
<reference evidence="19" key="1">
    <citation type="submission" date="2012-12" db="EMBL/GenBank/DDBJ databases">
        <authorList>
            <person name="Hellsten U."/>
            <person name="Grimwood J."/>
            <person name="Chapman J.A."/>
            <person name="Shapiro H."/>
            <person name="Aerts A."/>
            <person name="Otillar R.P."/>
            <person name="Terry A.Y."/>
            <person name="Boore J.L."/>
            <person name="Simakov O."/>
            <person name="Marletaz F."/>
            <person name="Cho S.-J."/>
            <person name="Edsinger-Gonzales E."/>
            <person name="Havlak P."/>
            <person name="Kuo D.-H."/>
            <person name="Larsson T."/>
            <person name="Lv J."/>
            <person name="Arendt D."/>
            <person name="Savage R."/>
            <person name="Osoegawa K."/>
            <person name="de Jong P."/>
            <person name="Lindberg D.R."/>
            <person name="Seaver E.C."/>
            <person name="Weisblat D.A."/>
            <person name="Putnam N.H."/>
            <person name="Grigoriev I.V."/>
            <person name="Rokhsar D.S."/>
        </authorList>
    </citation>
    <scope>NUCLEOTIDE SEQUENCE</scope>
    <source>
        <strain evidence="19">I ESC-2004</strain>
    </source>
</reference>
<keyword evidence="3" id="KW-0597">Phosphoprotein</keyword>
<dbReference type="InterPro" id="IPR017441">
    <property type="entry name" value="Protein_kinase_ATP_BS"/>
</dbReference>
<evidence type="ECO:0000313" key="19">
    <source>
        <dbReference type="Proteomes" id="UP000014760"/>
    </source>
</evidence>
<evidence type="ECO:0000259" key="16">
    <source>
        <dbReference type="PROSITE" id="PS50011"/>
    </source>
</evidence>
<keyword evidence="5" id="KW-0677">Repeat</keyword>
<evidence type="ECO:0000256" key="14">
    <source>
        <dbReference type="ARBA" id="ARBA00046654"/>
    </source>
</evidence>
<dbReference type="InterPro" id="IPR011009">
    <property type="entry name" value="Kinase-like_dom_sf"/>
</dbReference>
<name>R7TJI6_CAPTE</name>
<dbReference type="STRING" id="283909.R7TJI6"/>
<dbReference type="Pfam" id="PF22949">
    <property type="entry name" value="HRI2_3H"/>
    <property type="match status" value="1"/>
</dbReference>
<reference evidence="18" key="3">
    <citation type="submission" date="2015-06" db="UniProtKB">
        <authorList>
            <consortium name="EnsemblMetazoa"/>
        </authorList>
    </citation>
    <scope>IDENTIFICATION</scope>
</reference>
<evidence type="ECO:0000256" key="5">
    <source>
        <dbReference type="ARBA" id="ARBA00022737"/>
    </source>
</evidence>
<evidence type="ECO:0000256" key="12">
    <source>
        <dbReference type="ARBA" id="ARBA00040433"/>
    </source>
</evidence>
<sequence length="251" mass="28557">MGCTMFARQFNHFFMFSGGEDDWTESDESVETASTLEDSKALIPLTAVTEDARSLLMVALLRHLCSLYVSDPEQSQRLYRMLWQELLQMGIASPLVGLDEMTSLFSQLTTSFHSLVQGAIAKLRLSEKMPLALVAEPNLSRNARIFLQPNLAHPSFKLSDLIRIHTSRYQDEFSEISALGKGAYGCVFKVRNKLDGSEYAVKKITFEDGKPDSWYKTLREVKHLASLEHKHVVGYHAAWLEYSWTHSMTRE</sequence>
<evidence type="ECO:0000256" key="3">
    <source>
        <dbReference type="ARBA" id="ARBA00022553"/>
    </source>
</evidence>
<dbReference type="PANTHER" id="PTHR11042">
    <property type="entry name" value="EUKARYOTIC TRANSLATION INITIATION FACTOR 2-ALPHA KINASE EIF2-ALPHA KINASE -RELATED"/>
    <property type="match status" value="1"/>
</dbReference>
<dbReference type="EMBL" id="KB310579">
    <property type="protein sequence ID" value="ELT91265.1"/>
    <property type="molecule type" value="Genomic_DNA"/>
</dbReference>
<dbReference type="GO" id="GO:0005524">
    <property type="term" value="F:ATP binding"/>
    <property type="evidence" value="ECO:0007669"/>
    <property type="project" value="UniProtKB-UniRule"/>
</dbReference>
<comment type="subunit">
    <text evidence="14">Synthesized in an inactive form that binds to the N-terminal domain of CDC37. Has to be associated with a multiprotein complex containing Hsp90, CDC37 and PPP5C for maturation and activation by autophosphorylation. The phosphatase PPP5C modulates this activation. Homodimer; homodimerizes in presence of heme, forming a disulfide-linked inactive homodimer. Interacts with DELE1; binds both to full-length DELE1 and processed form of DELE1 (S-DELE1) in response to stress, leading to activate its protein kinase activity and trigger the integrated stress response (ISR).</text>
</comment>
<keyword evidence="19" id="KW-1185">Reference proteome</keyword>
<evidence type="ECO:0000256" key="8">
    <source>
        <dbReference type="ARBA" id="ARBA00022840"/>
    </source>
</evidence>
<dbReference type="Pfam" id="PF00069">
    <property type="entry name" value="Pkinase"/>
    <property type="match status" value="1"/>
</dbReference>
<evidence type="ECO:0000256" key="10">
    <source>
        <dbReference type="ARBA" id="ARBA00023157"/>
    </source>
</evidence>
<dbReference type="EMBL" id="AMQN01013893">
    <property type="status" value="NOT_ANNOTATED_CDS"/>
    <property type="molecule type" value="Genomic_DNA"/>
</dbReference>
<dbReference type="InterPro" id="IPR054521">
    <property type="entry name" value="HRI2_3H"/>
</dbReference>
<dbReference type="PROSITE" id="PS50011">
    <property type="entry name" value="PROTEIN_KINASE_DOM"/>
    <property type="match status" value="1"/>
</dbReference>
<feature type="domain" description="Protein kinase" evidence="16">
    <location>
        <begin position="173"/>
        <end position="251"/>
    </location>
</feature>
<dbReference type="InterPro" id="IPR050339">
    <property type="entry name" value="CC_SR_Kinase"/>
</dbReference>
<dbReference type="EC" id="2.7.11.1" evidence="1"/>
<gene>
    <name evidence="17" type="ORF">CAPTEDRAFT_202381</name>
</gene>
<dbReference type="PANTHER" id="PTHR11042:SF160">
    <property type="entry name" value="EUKARYOTIC TRANSLATION INITIATION FACTOR 2-ALPHA KINASE 1"/>
    <property type="match status" value="1"/>
</dbReference>
<dbReference type="EnsemblMetazoa" id="CapteT202381">
    <property type="protein sequence ID" value="CapteP202381"/>
    <property type="gene ID" value="CapteG202381"/>
</dbReference>
<evidence type="ECO:0000256" key="1">
    <source>
        <dbReference type="ARBA" id="ARBA00012513"/>
    </source>
</evidence>
<evidence type="ECO:0000256" key="11">
    <source>
        <dbReference type="ARBA" id="ARBA00023193"/>
    </source>
</evidence>
<evidence type="ECO:0000256" key="15">
    <source>
        <dbReference type="PROSITE-ProRule" id="PRU10141"/>
    </source>
</evidence>
<evidence type="ECO:0000256" key="4">
    <source>
        <dbReference type="ARBA" id="ARBA00022679"/>
    </source>
</evidence>
<proteinExistence type="predicted"/>
<evidence type="ECO:0000313" key="18">
    <source>
        <dbReference type="EnsemblMetazoa" id="CapteP202381"/>
    </source>
</evidence>
<dbReference type="HOGENOM" id="CLU_1107986_0_0_1"/>
<dbReference type="Proteomes" id="UP000014760">
    <property type="component" value="Unassembled WGS sequence"/>
</dbReference>
<dbReference type="Gene3D" id="3.30.200.20">
    <property type="entry name" value="Phosphorylase Kinase, domain 1"/>
    <property type="match status" value="1"/>
</dbReference>
<feature type="binding site" evidence="15">
    <location>
        <position position="203"/>
    </location>
    <ligand>
        <name>ATP</name>
        <dbReference type="ChEBI" id="CHEBI:30616"/>
    </ligand>
</feature>
<evidence type="ECO:0000256" key="9">
    <source>
        <dbReference type="ARBA" id="ARBA00022843"/>
    </source>
</evidence>
<dbReference type="OrthoDB" id="1405469at2759"/>
<keyword evidence="6 15" id="KW-0547">Nucleotide-binding</keyword>
<dbReference type="GO" id="GO:0017148">
    <property type="term" value="P:negative regulation of translation"/>
    <property type="evidence" value="ECO:0007669"/>
    <property type="project" value="UniProtKB-KW"/>
</dbReference>
<protein>
    <recommendedName>
        <fullName evidence="12">Eukaryotic translation initiation factor 2-alpha kinase 1</fullName>
        <ecNumber evidence="1">2.7.11.1</ecNumber>
    </recommendedName>
    <alternativeName>
        <fullName evidence="13">Hemin-sensitive initiation factor 2-alpha kinase</fullName>
    </alternativeName>
</protein>
<keyword evidence="8 15" id="KW-0067">ATP-binding</keyword>
<reference evidence="17 19" key="2">
    <citation type="journal article" date="2013" name="Nature">
        <title>Insights into bilaterian evolution from three spiralian genomes.</title>
        <authorList>
            <person name="Simakov O."/>
            <person name="Marletaz F."/>
            <person name="Cho S.J."/>
            <person name="Edsinger-Gonzales E."/>
            <person name="Havlak P."/>
            <person name="Hellsten U."/>
            <person name="Kuo D.H."/>
            <person name="Larsson T."/>
            <person name="Lv J."/>
            <person name="Arendt D."/>
            <person name="Savage R."/>
            <person name="Osoegawa K."/>
            <person name="de Jong P."/>
            <person name="Grimwood J."/>
            <person name="Chapman J.A."/>
            <person name="Shapiro H."/>
            <person name="Aerts A."/>
            <person name="Otillar R.P."/>
            <person name="Terry A.Y."/>
            <person name="Boore J.L."/>
            <person name="Grigoriev I.V."/>
            <person name="Lindberg D.R."/>
            <person name="Seaver E.C."/>
            <person name="Weisblat D.A."/>
            <person name="Putnam N.H."/>
            <person name="Rokhsar D.S."/>
        </authorList>
    </citation>
    <scope>NUCLEOTIDE SEQUENCE</scope>
    <source>
        <strain evidence="17 19">I ESC-2004</strain>
    </source>
</reference>
<accession>R7TJI6</accession>
<keyword evidence="9" id="KW-0832">Ubl conjugation</keyword>
<dbReference type="SUPFAM" id="SSF56112">
    <property type="entry name" value="Protein kinase-like (PK-like)"/>
    <property type="match status" value="1"/>
</dbReference>
<evidence type="ECO:0000313" key="17">
    <source>
        <dbReference type="EMBL" id="ELT91265.1"/>
    </source>
</evidence>
<dbReference type="GO" id="GO:0005634">
    <property type="term" value="C:nucleus"/>
    <property type="evidence" value="ECO:0007669"/>
    <property type="project" value="TreeGrafter"/>
</dbReference>
<keyword evidence="4" id="KW-0808">Transferase</keyword>